<dbReference type="InterPro" id="IPR003819">
    <property type="entry name" value="TauD/TfdA-like"/>
</dbReference>
<dbReference type="EMBL" id="JBEPSH010000001">
    <property type="protein sequence ID" value="MET4575033.1"/>
    <property type="molecule type" value="Genomic_DNA"/>
</dbReference>
<dbReference type="SUPFAM" id="SSF51197">
    <property type="entry name" value="Clavaminate synthase-like"/>
    <property type="match status" value="1"/>
</dbReference>
<dbReference type="Gene3D" id="3.60.130.10">
    <property type="entry name" value="Clavaminate synthase-like"/>
    <property type="match status" value="1"/>
</dbReference>
<evidence type="ECO:0000256" key="1">
    <source>
        <dbReference type="ARBA" id="ARBA00005896"/>
    </source>
</evidence>
<protein>
    <submittedName>
        <fullName evidence="7">Alpha-ketoglutarate-dependent taurine dioxygenase</fullName>
    </submittedName>
</protein>
<dbReference type="RefSeq" id="WP_354440255.1">
    <property type="nucleotide sequence ID" value="NZ_JBEPSH010000001.1"/>
</dbReference>
<dbReference type="PANTHER" id="PTHR43779:SF3">
    <property type="entry name" value="(3R)-3-[(CARBOXYMETHYL)AMINO]FATTY ACID OXYGENASE_DECARBOXYLASE"/>
    <property type="match status" value="1"/>
</dbReference>
<comment type="caution">
    <text evidence="7">The sequence shown here is derived from an EMBL/GenBank/DDBJ whole genome shotgun (WGS) entry which is preliminary data.</text>
</comment>
<dbReference type="Pfam" id="PF02668">
    <property type="entry name" value="TauD"/>
    <property type="match status" value="1"/>
</dbReference>
<dbReference type="GO" id="GO:0051213">
    <property type="term" value="F:dioxygenase activity"/>
    <property type="evidence" value="ECO:0007669"/>
    <property type="project" value="UniProtKB-KW"/>
</dbReference>
<feature type="domain" description="TauD/TfdA-like" evidence="6">
    <location>
        <begin position="34"/>
        <end position="250"/>
    </location>
</feature>
<evidence type="ECO:0000259" key="6">
    <source>
        <dbReference type="Pfam" id="PF02668"/>
    </source>
</evidence>
<name>A0ABV2Q1X7_9BURK</name>
<keyword evidence="4" id="KW-0560">Oxidoreductase</keyword>
<evidence type="ECO:0000313" key="8">
    <source>
        <dbReference type="Proteomes" id="UP001549320"/>
    </source>
</evidence>
<keyword evidence="2" id="KW-0479">Metal-binding</keyword>
<dbReference type="PANTHER" id="PTHR43779">
    <property type="entry name" value="DIOXYGENASE RV0097-RELATED"/>
    <property type="match status" value="1"/>
</dbReference>
<evidence type="ECO:0000256" key="3">
    <source>
        <dbReference type="ARBA" id="ARBA00022964"/>
    </source>
</evidence>
<evidence type="ECO:0000256" key="5">
    <source>
        <dbReference type="ARBA" id="ARBA00023004"/>
    </source>
</evidence>
<evidence type="ECO:0000313" key="7">
    <source>
        <dbReference type="EMBL" id="MET4575033.1"/>
    </source>
</evidence>
<dbReference type="Proteomes" id="UP001549320">
    <property type="component" value="Unassembled WGS sequence"/>
</dbReference>
<comment type="similarity">
    <text evidence="1">Belongs to the TfdA dioxygenase family.</text>
</comment>
<keyword evidence="5" id="KW-0408">Iron</keyword>
<reference evidence="7 8" key="1">
    <citation type="submission" date="2024-06" db="EMBL/GenBank/DDBJ databases">
        <title>Sorghum-associated microbial communities from plants grown in Nebraska, USA.</title>
        <authorList>
            <person name="Schachtman D."/>
        </authorList>
    </citation>
    <scope>NUCLEOTIDE SEQUENCE [LARGE SCALE GENOMIC DNA]</scope>
    <source>
        <strain evidence="7 8">2709</strain>
    </source>
</reference>
<keyword evidence="8" id="KW-1185">Reference proteome</keyword>
<keyword evidence="3 7" id="KW-0223">Dioxygenase</keyword>
<accession>A0ABV2Q1X7</accession>
<gene>
    <name evidence="7" type="ORF">ABIE13_000130</name>
</gene>
<dbReference type="InterPro" id="IPR042098">
    <property type="entry name" value="TauD-like_sf"/>
</dbReference>
<evidence type="ECO:0000256" key="2">
    <source>
        <dbReference type="ARBA" id="ARBA00022723"/>
    </source>
</evidence>
<evidence type="ECO:0000256" key="4">
    <source>
        <dbReference type="ARBA" id="ARBA00023002"/>
    </source>
</evidence>
<dbReference type="InterPro" id="IPR051178">
    <property type="entry name" value="TfdA_dioxygenase"/>
</dbReference>
<organism evidence="7 8">
    <name type="scientific">Ottowia thiooxydans</name>
    <dbReference type="NCBI Taxonomy" id="219182"/>
    <lineage>
        <taxon>Bacteria</taxon>
        <taxon>Pseudomonadati</taxon>
        <taxon>Pseudomonadota</taxon>
        <taxon>Betaproteobacteria</taxon>
        <taxon>Burkholderiales</taxon>
        <taxon>Comamonadaceae</taxon>
        <taxon>Ottowia</taxon>
    </lineage>
</organism>
<sequence>MTLHPAAERQGPASDALSALIPRSVDVRMMRRDTVDLATTLRRLLMDHDLVILRDAPLDDEQLGLVGGMLGEGCSEIKRFVVEGPTGSSGQGRWHHVGNLYDGRPCELTLMSIREFPSHGGEFELVSNRRAWSELTPEVQHRLRALEVEHDFTSVRHTTAHPDDPSRKGTLPLVRDASPSHLLLGYHAAQVVGMERETSDVLLSELMRHATRPENVYRHAWQPNDVIAWHNLPLMHRTCGFEVAGRRVIHEVQVRVFDAQI</sequence>
<proteinExistence type="inferred from homology"/>